<dbReference type="RefSeq" id="WP_219937036.1">
    <property type="nucleotide sequence ID" value="NZ_JAGFNY010000006.1"/>
</dbReference>
<gene>
    <name evidence="6" type="ORF">J5V48_03175</name>
</gene>
<dbReference type="Pfam" id="PF02674">
    <property type="entry name" value="Colicin_V"/>
    <property type="match status" value="1"/>
</dbReference>
<feature type="transmembrane region" description="Helical" evidence="5">
    <location>
        <begin position="7"/>
        <end position="26"/>
    </location>
</feature>
<dbReference type="Proteomes" id="UP000731465">
    <property type="component" value="Unassembled WGS sequence"/>
</dbReference>
<keyword evidence="3 5" id="KW-1133">Transmembrane helix</keyword>
<proteinExistence type="predicted"/>
<evidence type="ECO:0000256" key="3">
    <source>
        <dbReference type="ARBA" id="ARBA00022989"/>
    </source>
</evidence>
<reference evidence="6 7" key="1">
    <citation type="submission" date="2021-03" db="EMBL/GenBank/DDBJ databases">
        <title>Succinivibrio sp. nov. isolated from feces of cow.</title>
        <authorList>
            <person name="Choi J.-Y."/>
        </authorList>
    </citation>
    <scope>NUCLEOTIDE SEQUENCE [LARGE SCALE GENOMIC DNA]</scope>
    <source>
        <strain evidence="6 7">AGMB01872</strain>
    </source>
</reference>
<feature type="transmembrane region" description="Helical" evidence="5">
    <location>
        <begin position="101"/>
        <end position="125"/>
    </location>
</feature>
<feature type="transmembrane region" description="Helical" evidence="5">
    <location>
        <begin position="32"/>
        <end position="52"/>
    </location>
</feature>
<evidence type="ECO:0000256" key="4">
    <source>
        <dbReference type="ARBA" id="ARBA00023136"/>
    </source>
</evidence>
<dbReference type="InterPro" id="IPR003825">
    <property type="entry name" value="Colicin-V_CvpA"/>
</dbReference>
<keyword evidence="4 5" id="KW-0472">Membrane</keyword>
<dbReference type="PANTHER" id="PTHR36926:SF1">
    <property type="entry name" value="COLICIN V PRODUCTION PROTEIN"/>
    <property type="match status" value="1"/>
</dbReference>
<evidence type="ECO:0000256" key="2">
    <source>
        <dbReference type="ARBA" id="ARBA00022692"/>
    </source>
</evidence>
<comment type="caution">
    <text evidence="6">The sequence shown here is derived from an EMBL/GenBank/DDBJ whole genome shotgun (WGS) entry which is preliminary data.</text>
</comment>
<evidence type="ECO:0000256" key="5">
    <source>
        <dbReference type="SAM" id="Phobius"/>
    </source>
</evidence>
<evidence type="ECO:0000313" key="7">
    <source>
        <dbReference type="Proteomes" id="UP000731465"/>
    </source>
</evidence>
<comment type="subcellular location">
    <subcellularLocation>
        <location evidence="1">Membrane</location>
        <topology evidence="1">Multi-pass membrane protein</topology>
    </subcellularLocation>
</comment>
<dbReference type="PANTHER" id="PTHR36926">
    <property type="entry name" value="COLICIN V PRODUCTION PROTEIN"/>
    <property type="match status" value="1"/>
</dbReference>
<name>A0ABS7DF10_9GAMM</name>
<sequence length="166" mass="18291">MLSILDWIMIAVVSASAVISVFRGFIKEATSILSWVVAFILSSRCYSFVAPYMTFSNDALTRKAVASILIFIGSLLVLGLISSVISNLVKKVGLSGFDRLLGVAFGIGRGVLIVCAVLALGQILFRLHILTFIQDYDWYRNSVFVPELQRIVNWFFIYVGTPETGA</sequence>
<evidence type="ECO:0000256" key="1">
    <source>
        <dbReference type="ARBA" id="ARBA00004141"/>
    </source>
</evidence>
<accession>A0ABS7DF10</accession>
<feature type="transmembrane region" description="Helical" evidence="5">
    <location>
        <begin position="64"/>
        <end position="89"/>
    </location>
</feature>
<keyword evidence="2 5" id="KW-0812">Transmembrane</keyword>
<protein>
    <submittedName>
        <fullName evidence="6">CvpA family protein</fullName>
    </submittedName>
</protein>
<dbReference type="EMBL" id="JAGFNY010000006">
    <property type="protein sequence ID" value="MBW7569890.1"/>
    <property type="molecule type" value="Genomic_DNA"/>
</dbReference>
<keyword evidence="7" id="KW-1185">Reference proteome</keyword>
<evidence type="ECO:0000313" key="6">
    <source>
        <dbReference type="EMBL" id="MBW7569890.1"/>
    </source>
</evidence>
<dbReference type="InterPro" id="IPR052719">
    <property type="entry name" value="CvpA-like"/>
</dbReference>
<organism evidence="6 7">
    <name type="scientific">Succinivibrio faecicola</name>
    <dbReference type="NCBI Taxonomy" id="2820300"/>
    <lineage>
        <taxon>Bacteria</taxon>
        <taxon>Pseudomonadati</taxon>
        <taxon>Pseudomonadota</taxon>
        <taxon>Gammaproteobacteria</taxon>
        <taxon>Aeromonadales</taxon>
        <taxon>Succinivibrionaceae</taxon>
        <taxon>Succinivibrio</taxon>
    </lineage>
</organism>